<dbReference type="EMBL" id="JBFXLT010000090">
    <property type="protein sequence ID" value="KAL2809395.1"/>
    <property type="molecule type" value="Genomic_DNA"/>
</dbReference>
<gene>
    <name evidence="2" type="ORF">BJX63DRAFT_364485</name>
</gene>
<evidence type="ECO:0000256" key="1">
    <source>
        <dbReference type="SAM" id="MobiDB-lite"/>
    </source>
</evidence>
<proteinExistence type="predicted"/>
<feature type="compositionally biased region" description="Basic and acidic residues" evidence="1">
    <location>
        <begin position="43"/>
        <end position="54"/>
    </location>
</feature>
<accession>A0ABR4H1Q6</accession>
<protein>
    <submittedName>
        <fullName evidence="2">Uncharacterized protein</fullName>
    </submittedName>
</protein>
<evidence type="ECO:0000313" key="3">
    <source>
        <dbReference type="Proteomes" id="UP001610334"/>
    </source>
</evidence>
<organism evidence="2 3">
    <name type="scientific">Aspergillus granulosus</name>
    <dbReference type="NCBI Taxonomy" id="176169"/>
    <lineage>
        <taxon>Eukaryota</taxon>
        <taxon>Fungi</taxon>
        <taxon>Dikarya</taxon>
        <taxon>Ascomycota</taxon>
        <taxon>Pezizomycotina</taxon>
        <taxon>Eurotiomycetes</taxon>
        <taxon>Eurotiomycetidae</taxon>
        <taxon>Eurotiales</taxon>
        <taxon>Aspergillaceae</taxon>
        <taxon>Aspergillus</taxon>
        <taxon>Aspergillus subgen. Nidulantes</taxon>
    </lineage>
</organism>
<dbReference type="Proteomes" id="UP001610334">
    <property type="component" value="Unassembled WGS sequence"/>
</dbReference>
<comment type="caution">
    <text evidence="2">The sequence shown here is derived from an EMBL/GenBank/DDBJ whole genome shotgun (WGS) entry which is preliminary data.</text>
</comment>
<sequence length="121" mass="14473">MSLPDHKDTERYTEYIAFYHAKRSYTEPLLQDQDRKQEYEYKKNRQLEEQDHNGQHPKQYRGGELTSAPESQIAENLLEKAFQRSPNPRRTQSWSMEDQKHEFHRRLMNLGAGAERGFSET</sequence>
<evidence type="ECO:0000313" key="2">
    <source>
        <dbReference type="EMBL" id="KAL2809395.1"/>
    </source>
</evidence>
<keyword evidence="3" id="KW-1185">Reference proteome</keyword>
<feature type="region of interest" description="Disordered" evidence="1">
    <location>
        <begin position="43"/>
        <end position="71"/>
    </location>
</feature>
<name>A0ABR4H1Q6_9EURO</name>
<reference evidence="2 3" key="1">
    <citation type="submission" date="2024-07" db="EMBL/GenBank/DDBJ databases">
        <title>Section-level genome sequencing and comparative genomics of Aspergillus sections Usti and Cavernicolus.</title>
        <authorList>
            <consortium name="Lawrence Berkeley National Laboratory"/>
            <person name="Nybo J.L."/>
            <person name="Vesth T.C."/>
            <person name="Theobald S."/>
            <person name="Frisvad J.C."/>
            <person name="Larsen T.O."/>
            <person name="Kjaerboelling I."/>
            <person name="Rothschild-Mancinelli K."/>
            <person name="Lyhne E.K."/>
            <person name="Kogle M.E."/>
            <person name="Barry K."/>
            <person name="Clum A."/>
            <person name="Na H."/>
            <person name="Ledsgaard L."/>
            <person name="Lin J."/>
            <person name="Lipzen A."/>
            <person name="Kuo A."/>
            <person name="Riley R."/>
            <person name="Mondo S."/>
            <person name="Labutti K."/>
            <person name="Haridas S."/>
            <person name="Pangalinan J."/>
            <person name="Salamov A.A."/>
            <person name="Simmons B.A."/>
            <person name="Magnuson J.K."/>
            <person name="Chen J."/>
            <person name="Drula E."/>
            <person name="Henrissat B."/>
            <person name="Wiebenga A."/>
            <person name="Lubbers R.J."/>
            <person name="Gomes A.C."/>
            <person name="Makela M.R."/>
            <person name="Stajich J."/>
            <person name="Grigoriev I.V."/>
            <person name="Mortensen U.H."/>
            <person name="De Vries R.P."/>
            <person name="Baker S.E."/>
            <person name="Andersen M.R."/>
        </authorList>
    </citation>
    <scope>NUCLEOTIDE SEQUENCE [LARGE SCALE GENOMIC DNA]</scope>
    <source>
        <strain evidence="2 3">CBS 588.65</strain>
    </source>
</reference>